<dbReference type="PANTHER" id="PTHR43300">
    <property type="entry name" value="ACETYLTRANSFERASE"/>
    <property type="match status" value="1"/>
</dbReference>
<keyword evidence="1" id="KW-0808">Transferase</keyword>
<reference evidence="1" key="1">
    <citation type="submission" date="2020-04" db="EMBL/GenBank/DDBJ databases">
        <authorList>
            <person name="Chiriac C."/>
            <person name="Salcher M."/>
            <person name="Ghai R."/>
            <person name="Kavagutti S V."/>
        </authorList>
    </citation>
    <scope>NUCLEOTIDE SEQUENCE</scope>
</reference>
<dbReference type="Pfam" id="PF00132">
    <property type="entry name" value="Hexapep"/>
    <property type="match status" value="1"/>
</dbReference>
<name>A0A6J5LK43_9CAUD</name>
<protein>
    <submittedName>
        <fullName evidence="1">WbbJ Acetyltransferase (Isoleucine patch superfamily)</fullName>
    </submittedName>
</protein>
<dbReference type="InterPro" id="IPR001451">
    <property type="entry name" value="Hexapep"/>
</dbReference>
<dbReference type="GO" id="GO:0016740">
    <property type="term" value="F:transferase activity"/>
    <property type="evidence" value="ECO:0007669"/>
    <property type="project" value="UniProtKB-KW"/>
</dbReference>
<dbReference type="InterPro" id="IPR011004">
    <property type="entry name" value="Trimer_LpxA-like_sf"/>
</dbReference>
<dbReference type="EMBL" id="LR796274">
    <property type="protein sequence ID" value="CAB4133703.1"/>
    <property type="molecule type" value="Genomic_DNA"/>
</dbReference>
<organism evidence="1">
    <name type="scientific">uncultured Caudovirales phage</name>
    <dbReference type="NCBI Taxonomy" id="2100421"/>
    <lineage>
        <taxon>Viruses</taxon>
        <taxon>Duplodnaviria</taxon>
        <taxon>Heunggongvirae</taxon>
        <taxon>Uroviricota</taxon>
        <taxon>Caudoviricetes</taxon>
        <taxon>Peduoviridae</taxon>
        <taxon>Maltschvirus</taxon>
        <taxon>Maltschvirus maltsch</taxon>
    </lineage>
</organism>
<dbReference type="InterPro" id="IPR050179">
    <property type="entry name" value="Trans_hexapeptide_repeat"/>
</dbReference>
<dbReference type="Gene3D" id="2.160.10.10">
    <property type="entry name" value="Hexapeptide repeat proteins"/>
    <property type="match status" value="1"/>
</dbReference>
<dbReference type="SUPFAM" id="SSF51161">
    <property type="entry name" value="Trimeric LpxA-like enzymes"/>
    <property type="match status" value="1"/>
</dbReference>
<accession>A0A6J5LK43</accession>
<sequence>MLISNNKEMMMIGFPESTLTQEAAFFVGQELQSKMHIISPDEFFAIQNKHEYQYGVAFNQDLEKRQQVIDIINELDLDCVRYMHDSVVCYEKDIKKVIGRGTFIAPFSTILMGATLGDFCAVETYCLISHHVKIGNNVMLHSGTMIAGRTTIGDNCVFNFKSAALNKLTVGDNVMVNAISTLTKDALESGVYIGSPARRFSGTQ</sequence>
<evidence type="ECO:0000313" key="1">
    <source>
        <dbReference type="EMBL" id="CAB4133703.1"/>
    </source>
</evidence>
<gene>
    <name evidence="1" type="ORF">UFOVP257_425</name>
</gene>
<proteinExistence type="predicted"/>
<dbReference type="PANTHER" id="PTHR43300:SF7">
    <property type="entry name" value="UDP-N-ACETYLBACILLOSAMINE N-ACETYLTRANSFERASE"/>
    <property type="match status" value="1"/>
</dbReference>